<accession>A0A1Y2BEX1</accession>
<dbReference type="Pfam" id="PF09362">
    <property type="entry name" value="DUF1996"/>
    <property type="match status" value="1"/>
</dbReference>
<dbReference type="EMBL" id="MCFC01000007">
    <property type="protein sequence ID" value="ORY33007.1"/>
    <property type="molecule type" value="Genomic_DNA"/>
</dbReference>
<proteinExistence type="predicted"/>
<feature type="region of interest" description="Disordered" evidence="1">
    <location>
        <begin position="409"/>
        <end position="428"/>
    </location>
</feature>
<dbReference type="OrthoDB" id="74764at2759"/>
<feature type="domain" description="DUF1996" evidence="2">
    <location>
        <begin position="33"/>
        <end position="262"/>
    </location>
</feature>
<gene>
    <name evidence="3" type="ORF">BCR39DRAFT_463805</name>
</gene>
<protein>
    <recommendedName>
        <fullName evidence="2">DUF1996 domain-containing protein</fullName>
    </recommendedName>
</protein>
<dbReference type="InterPro" id="IPR018535">
    <property type="entry name" value="DUF1996"/>
</dbReference>
<dbReference type="PANTHER" id="PTHR43662:SF3">
    <property type="entry name" value="DOMAIN PROTEIN, PUTATIVE (AFU_ORTHOLOGUE AFUA_6G11970)-RELATED"/>
    <property type="match status" value="1"/>
</dbReference>
<organism evidence="3 4">
    <name type="scientific">Naematelia encephala</name>
    <dbReference type="NCBI Taxonomy" id="71784"/>
    <lineage>
        <taxon>Eukaryota</taxon>
        <taxon>Fungi</taxon>
        <taxon>Dikarya</taxon>
        <taxon>Basidiomycota</taxon>
        <taxon>Agaricomycotina</taxon>
        <taxon>Tremellomycetes</taxon>
        <taxon>Tremellales</taxon>
        <taxon>Naemateliaceae</taxon>
        <taxon>Naematelia</taxon>
    </lineage>
</organism>
<reference evidence="3 4" key="1">
    <citation type="submission" date="2016-07" db="EMBL/GenBank/DDBJ databases">
        <title>Pervasive Adenine N6-methylation of Active Genes in Fungi.</title>
        <authorList>
            <consortium name="DOE Joint Genome Institute"/>
            <person name="Mondo S.J."/>
            <person name="Dannebaum R.O."/>
            <person name="Kuo R.C."/>
            <person name="Labutti K."/>
            <person name="Haridas S."/>
            <person name="Kuo A."/>
            <person name="Salamov A."/>
            <person name="Ahrendt S.R."/>
            <person name="Lipzen A."/>
            <person name="Sullivan W."/>
            <person name="Andreopoulos W.B."/>
            <person name="Clum A."/>
            <person name="Lindquist E."/>
            <person name="Daum C."/>
            <person name="Ramamoorthy G.K."/>
            <person name="Gryganskyi A."/>
            <person name="Culley D."/>
            <person name="Magnuson J.K."/>
            <person name="James T.Y."/>
            <person name="O'Malley M.A."/>
            <person name="Stajich J.E."/>
            <person name="Spatafora J.W."/>
            <person name="Visel A."/>
            <person name="Grigoriev I.V."/>
        </authorList>
    </citation>
    <scope>NUCLEOTIDE SEQUENCE [LARGE SCALE GENOMIC DNA]</scope>
    <source>
        <strain evidence="3 4">68-887.2</strain>
    </source>
</reference>
<evidence type="ECO:0000313" key="3">
    <source>
        <dbReference type="EMBL" id="ORY33007.1"/>
    </source>
</evidence>
<dbReference type="AlphaFoldDB" id="A0A1Y2BEX1"/>
<evidence type="ECO:0000256" key="1">
    <source>
        <dbReference type="SAM" id="MobiDB-lite"/>
    </source>
</evidence>
<sequence>MVLSGTIFTDVQAGTQDHFILTNLWTLAIARVDSIISPGKVSGHAHNLIGGSLVGRTPLSPGQLQTAACSSCIIGADKSNYWAAQLFWRYPDDTYEPLLNQNRIYYFLKGDTKPFPPGLRMITGLSQTRNASAVETTGVRISCNHELQTKYLPNGKTHPEGCTSISLGIYYPSCGLANGALDSPDHFSHMAWPISWNGSWVDDPNGVTCPSSHPIKYPTIFMENNYYLSGHQTWRSGDENILVLANGDTTGLAFHADYVYGWDQDVLIKTIEQCGHGHGPGEALTECAPLAASMSISNAWDCRLEGQIPDEGVLHILAPLHSLPGCNPLWTAEMPDVHPKCSNSPPDPPFVAPNVYFENLKYREHLPIAFTLANNASDLTNYTPSIGGGRGFSSLYWWADQVLSSGKKPKIQSSTTEQVIAGRGSGSSRECCQLDHNESQLIL</sequence>
<keyword evidence="4" id="KW-1185">Reference proteome</keyword>
<evidence type="ECO:0000313" key="4">
    <source>
        <dbReference type="Proteomes" id="UP000193986"/>
    </source>
</evidence>
<dbReference type="InParanoid" id="A0A1Y2BEX1"/>
<name>A0A1Y2BEX1_9TREE</name>
<evidence type="ECO:0000259" key="2">
    <source>
        <dbReference type="Pfam" id="PF09362"/>
    </source>
</evidence>
<dbReference type="Proteomes" id="UP000193986">
    <property type="component" value="Unassembled WGS sequence"/>
</dbReference>
<comment type="caution">
    <text evidence="3">The sequence shown here is derived from an EMBL/GenBank/DDBJ whole genome shotgun (WGS) entry which is preliminary data.</text>
</comment>
<dbReference type="STRING" id="71784.A0A1Y2BEX1"/>
<dbReference type="PANTHER" id="PTHR43662">
    <property type="match status" value="1"/>
</dbReference>